<comment type="similarity">
    <text evidence="1">Belongs to the ABC transporter superfamily.</text>
</comment>
<feature type="domain" description="ABC transporter" evidence="5">
    <location>
        <begin position="1"/>
        <end position="205"/>
    </location>
</feature>
<gene>
    <name evidence="6" type="ORF">SAMN04488045_3613</name>
</gene>
<protein>
    <submittedName>
        <fullName evidence="6">NitT/TauT family transport system ATP-binding protein</fullName>
    </submittedName>
</protein>
<sequence length="206" mass="22309">MISVDIQQKSYGDTPILGRVAFQIPKGETVAILGPSGVGKSTLLRIVAGIDPDYQGTVARPDKMAIVFQEPTLLPWRTVLQNVTLVHPDLSENAAMRMLKKVGIADKAHLFPGQTSLGQQRRLALARAFAGQPDFLIMDEPFVSLDPETADTMLGLTETLIAETGPAVLFVTHAREEATRLADRILELRGQPAVLAPHLVETGEIP</sequence>
<dbReference type="PANTHER" id="PTHR42788">
    <property type="entry name" value="TAURINE IMPORT ATP-BINDING PROTEIN-RELATED"/>
    <property type="match status" value="1"/>
</dbReference>
<evidence type="ECO:0000259" key="5">
    <source>
        <dbReference type="PROSITE" id="PS50893"/>
    </source>
</evidence>
<dbReference type="Gene3D" id="3.40.50.300">
    <property type="entry name" value="P-loop containing nucleotide triphosphate hydrolases"/>
    <property type="match status" value="1"/>
</dbReference>
<evidence type="ECO:0000313" key="6">
    <source>
        <dbReference type="EMBL" id="SEG61012.1"/>
    </source>
</evidence>
<dbReference type="OrthoDB" id="9802264at2"/>
<keyword evidence="7" id="KW-1185">Reference proteome</keyword>
<dbReference type="GO" id="GO:0016887">
    <property type="term" value="F:ATP hydrolysis activity"/>
    <property type="evidence" value="ECO:0007669"/>
    <property type="project" value="InterPro"/>
</dbReference>
<evidence type="ECO:0000256" key="2">
    <source>
        <dbReference type="ARBA" id="ARBA00022448"/>
    </source>
</evidence>
<dbReference type="RefSeq" id="WP_103911790.1">
    <property type="nucleotide sequence ID" value="NZ_FNUZ01000007.1"/>
</dbReference>
<dbReference type="SMART" id="SM00382">
    <property type="entry name" value="AAA"/>
    <property type="match status" value="1"/>
</dbReference>
<evidence type="ECO:0000256" key="3">
    <source>
        <dbReference type="ARBA" id="ARBA00022741"/>
    </source>
</evidence>
<dbReference type="AlphaFoldDB" id="A0A1H6BK58"/>
<keyword evidence="4 6" id="KW-0067">ATP-binding</keyword>
<dbReference type="PROSITE" id="PS50893">
    <property type="entry name" value="ABC_TRANSPORTER_2"/>
    <property type="match status" value="1"/>
</dbReference>
<dbReference type="InterPro" id="IPR050166">
    <property type="entry name" value="ABC_transporter_ATP-bind"/>
</dbReference>
<dbReference type="PANTHER" id="PTHR42788:SF19">
    <property type="entry name" value="ALIPHATIC SULFONATES IMPORT ATP-BINDING PROTEIN SSUB 2"/>
    <property type="match status" value="1"/>
</dbReference>
<evidence type="ECO:0000256" key="1">
    <source>
        <dbReference type="ARBA" id="ARBA00005417"/>
    </source>
</evidence>
<dbReference type="Proteomes" id="UP000236752">
    <property type="component" value="Unassembled WGS sequence"/>
</dbReference>
<evidence type="ECO:0000313" key="7">
    <source>
        <dbReference type="Proteomes" id="UP000236752"/>
    </source>
</evidence>
<evidence type="ECO:0000256" key="4">
    <source>
        <dbReference type="ARBA" id="ARBA00022840"/>
    </source>
</evidence>
<reference evidence="6 7" key="1">
    <citation type="submission" date="2016-10" db="EMBL/GenBank/DDBJ databases">
        <authorList>
            <person name="de Groot N.N."/>
        </authorList>
    </citation>
    <scope>NUCLEOTIDE SEQUENCE [LARGE SCALE GENOMIC DNA]</scope>
    <source>
        <strain evidence="6 7">DSM 26915</strain>
    </source>
</reference>
<keyword evidence="3" id="KW-0547">Nucleotide-binding</keyword>
<dbReference type="Pfam" id="PF00005">
    <property type="entry name" value="ABC_tran"/>
    <property type="match status" value="1"/>
</dbReference>
<dbReference type="InterPro" id="IPR003439">
    <property type="entry name" value="ABC_transporter-like_ATP-bd"/>
</dbReference>
<accession>A0A1H6BK58</accession>
<organism evidence="6 7">
    <name type="scientific">Thalassococcus halodurans</name>
    <dbReference type="NCBI Taxonomy" id="373675"/>
    <lineage>
        <taxon>Bacteria</taxon>
        <taxon>Pseudomonadati</taxon>
        <taxon>Pseudomonadota</taxon>
        <taxon>Alphaproteobacteria</taxon>
        <taxon>Rhodobacterales</taxon>
        <taxon>Roseobacteraceae</taxon>
        <taxon>Thalassococcus</taxon>
    </lineage>
</organism>
<dbReference type="EMBL" id="FNUZ01000007">
    <property type="protein sequence ID" value="SEG61012.1"/>
    <property type="molecule type" value="Genomic_DNA"/>
</dbReference>
<keyword evidence="2" id="KW-0813">Transport</keyword>
<dbReference type="SUPFAM" id="SSF52540">
    <property type="entry name" value="P-loop containing nucleoside triphosphate hydrolases"/>
    <property type="match status" value="1"/>
</dbReference>
<proteinExistence type="inferred from homology"/>
<dbReference type="InterPro" id="IPR003593">
    <property type="entry name" value="AAA+_ATPase"/>
</dbReference>
<dbReference type="GO" id="GO:0005524">
    <property type="term" value="F:ATP binding"/>
    <property type="evidence" value="ECO:0007669"/>
    <property type="project" value="UniProtKB-KW"/>
</dbReference>
<dbReference type="InterPro" id="IPR027417">
    <property type="entry name" value="P-loop_NTPase"/>
</dbReference>
<name>A0A1H6BK58_9RHOB</name>